<name>F4GI09_PARC1</name>
<reference evidence="5" key="1">
    <citation type="submission" date="2011-04" db="EMBL/GenBank/DDBJ databases">
        <title>The complete genome of Spirochaeta coccoides DSM 17374.</title>
        <authorList>
            <person name="Lucas S."/>
            <person name="Copeland A."/>
            <person name="Lapidus A."/>
            <person name="Bruce D."/>
            <person name="Goodwin L."/>
            <person name="Pitluck S."/>
            <person name="Peters L."/>
            <person name="Kyrpides N."/>
            <person name="Mavromatis K."/>
            <person name="Pagani I."/>
            <person name="Ivanova N."/>
            <person name="Ovchinnikova G."/>
            <person name="Lu M."/>
            <person name="Detter J.C."/>
            <person name="Tapia R."/>
            <person name="Han C."/>
            <person name="Land M."/>
            <person name="Hauser L."/>
            <person name="Markowitz V."/>
            <person name="Cheng J.-F."/>
            <person name="Hugenholtz P."/>
            <person name="Woyke T."/>
            <person name="Wu D."/>
            <person name="Spring S."/>
            <person name="Schroeder M."/>
            <person name="Brambilla E."/>
            <person name="Klenk H.-P."/>
            <person name="Eisen J.A."/>
        </authorList>
    </citation>
    <scope>NUCLEOTIDE SEQUENCE [LARGE SCALE GENOMIC DNA]</scope>
    <source>
        <strain evidence="5">ATCC BAA-1237 / DSM 17374 / SPN1</strain>
    </source>
</reference>
<evidence type="ECO:0000313" key="5">
    <source>
        <dbReference type="Proteomes" id="UP000007939"/>
    </source>
</evidence>
<protein>
    <recommendedName>
        <fullName evidence="3">CRM domain-containing protein</fullName>
    </recommendedName>
</protein>
<keyword evidence="5" id="KW-1185">Reference proteome</keyword>
<dbReference type="Proteomes" id="UP000007939">
    <property type="component" value="Chromosome"/>
</dbReference>
<proteinExistence type="predicted"/>
<dbReference type="PANTHER" id="PTHR40065">
    <property type="entry name" value="RNA-BINDING PROTEIN YHBY"/>
    <property type="match status" value="1"/>
</dbReference>
<dbReference type="PROSITE" id="PS51295">
    <property type="entry name" value="CRM"/>
    <property type="match status" value="1"/>
</dbReference>
<dbReference type="RefSeq" id="WP_013739518.1">
    <property type="nucleotide sequence ID" value="NC_015436.1"/>
</dbReference>
<dbReference type="STRING" id="760011.Spico_0898"/>
<dbReference type="HOGENOM" id="CLU_095994_2_1_12"/>
<sequence length="100" mass="11035">MKSNVRNFLRAAAHDLKPVVMVGKDGADHRVARALDEALASHELVKVKFQAHKDDVAELAESLAAVANAEVVRIIGFTVIMFRQNKDPQKRVVIIPPELV</sequence>
<dbReference type="Gene3D" id="3.30.110.60">
    <property type="entry name" value="YhbY-like"/>
    <property type="match status" value="1"/>
</dbReference>
<keyword evidence="1 2" id="KW-0694">RNA-binding</keyword>
<evidence type="ECO:0000256" key="2">
    <source>
        <dbReference type="PROSITE-ProRule" id="PRU00626"/>
    </source>
</evidence>
<dbReference type="AlphaFoldDB" id="F4GI09"/>
<evidence type="ECO:0000259" key="3">
    <source>
        <dbReference type="PROSITE" id="PS51295"/>
    </source>
</evidence>
<evidence type="ECO:0000256" key="1">
    <source>
        <dbReference type="ARBA" id="ARBA00022884"/>
    </source>
</evidence>
<feature type="domain" description="CRM" evidence="3">
    <location>
        <begin position="1"/>
        <end position="94"/>
    </location>
</feature>
<dbReference type="PANTHER" id="PTHR40065:SF3">
    <property type="entry name" value="RNA-BINDING PROTEIN YHBY"/>
    <property type="match status" value="1"/>
</dbReference>
<reference evidence="4 5" key="2">
    <citation type="journal article" date="2012" name="Stand. Genomic Sci.">
        <title>Complete genome sequence of the termite hindgut bacterium Spirochaeta coccoides type strain (SPN1(T)), reclassification in the genus Sphaerochaeta as Sphaerochaeta coccoides comb. nov. and emendations of the family Spirochaetaceae and the genus Sphaerochaeta.</title>
        <authorList>
            <person name="Abt B."/>
            <person name="Han C."/>
            <person name="Scheuner C."/>
            <person name="Lu M."/>
            <person name="Lapidus A."/>
            <person name="Nolan M."/>
            <person name="Lucas S."/>
            <person name="Hammon N."/>
            <person name="Deshpande S."/>
            <person name="Cheng J.F."/>
            <person name="Tapia R."/>
            <person name="Goodwin L.A."/>
            <person name="Pitluck S."/>
            <person name="Liolios K."/>
            <person name="Pagani I."/>
            <person name="Ivanova N."/>
            <person name="Mavromatis K."/>
            <person name="Mikhailova N."/>
            <person name="Huntemann M."/>
            <person name="Pati A."/>
            <person name="Chen A."/>
            <person name="Palaniappan K."/>
            <person name="Land M."/>
            <person name="Hauser L."/>
            <person name="Brambilla E.M."/>
            <person name="Rohde M."/>
            <person name="Spring S."/>
            <person name="Gronow S."/>
            <person name="Goker M."/>
            <person name="Woyke T."/>
            <person name="Bristow J."/>
            <person name="Eisen J.A."/>
            <person name="Markowitz V."/>
            <person name="Hugenholtz P."/>
            <person name="Kyrpides N.C."/>
            <person name="Klenk H.P."/>
            <person name="Detter J.C."/>
        </authorList>
    </citation>
    <scope>NUCLEOTIDE SEQUENCE [LARGE SCALE GENOMIC DNA]</scope>
    <source>
        <strain evidence="5">ATCC BAA-1237 / DSM 17374 / SPN1</strain>
    </source>
</reference>
<dbReference type="SUPFAM" id="SSF75471">
    <property type="entry name" value="YhbY-like"/>
    <property type="match status" value="1"/>
</dbReference>
<gene>
    <name evidence="4" type="ordered locus">Spico_0898</name>
</gene>
<dbReference type="InterPro" id="IPR001890">
    <property type="entry name" value="RNA-binding_CRM"/>
</dbReference>
<dbReference type="InterPro" id="IPR051925">
    <property type="entry name" value="RNA-binding_domain"/>
</dbReference>
<organism evidence="4 5">
    <name type="scientific">Parasphaerochaeta coccoides (strain ATCC BAA-1237 / DSM 17374 / SPN1)</name>
    <name type="common">Sphaerochaeta coccoides</name>
    <dbReference type="NCBI Taxonomy" id="760011"/>
    <lineage>
        <taxon>Bacteria</taxon>
        <taxon>Pseudomonadati</taxon>
        <taxon>Spirochaetota</taxon>
        <taxon>Spirochaetia</taxon>
        <taxon>Spirochaetales</taxon>
        <taxon>Sphaerochaetaceae</taxon>
        <taxon>Parasphaerochaeta</taxon>
    </lineage>
</organism>
<dbReference type="KEGG" id="scc:Spico_0898"/>
<dbReference type="eggNOG" id="COG1534">
    <property type="taxonomic scope" value="Bacteria"/>
</dbReference>
<dbReference type="SMART" id="SM01103">
    <property type="entry name" value="CRS1_YhbY"/>
    <property type="match status" value="1"/>
</dbReference>
<dbReference type="InterPro" id="IPR035920">
    <property type="entry name" value="YhbY-like_sf"/>
</dbReference>
<accession>F4GI09</accession>
<dbReference type="GO" id="GO:0003723">
    <property type="term" value="F:RNA binding"/>
    <property type="evidence" value="ECO:0007669"/>
    <property type="project" value="UniProtKB-UniRule"/>
</dbReference>
<dbReference type="OrthoDB" id="9797519at2"/>
<dbReference type="Pfam" id="PF01985">
    <property type="entry name" value="CRS1_YhbY"/>
    <property type="match status" value="1"/>
</dbReference>
<evidence type="ECO:0000313" key="4">
    <source>
        <dbReference type="EMBL" id="AEC02122.1"/>
    </source>
</evidence>
<dbReference type="EMBL" id="CP002659">
    <property type="protein sequence ID" value="AEC02122.1"/>
    <property type="molecule type" value="Genomic_DNA"/>
</dbReference>